<dbReference type="EMBL" id="JAMKPW020000009">
    <property type="protein sequence ID" value="KAK8215133.1"/>
    <property type="molecule type" value="Genomic_DNA"/>
</dbReference>
<keyword evidence="2" id="KW-1185">Reference proteome</keyword>
<reference evidence="1" key="1">
    <citation type="submission" date="2024-02" db="EMBL/GenBank/DDBJ databases">
        <title>Metagenome Assembled Genome of Zalaria obscura JY119.</title>
        <authorList>
            <person name="Vighnesh L."/>
            <person name="Jagadeeshwari U."/>
            <person name="Venkata Ramana C."/>
            <person name="Sasikala C."/>
        </authorList>
    </citation>
    <scope>NUCLEOTIDE SEQUENCE</scope>
    <source>
        <strain evidence="1">JY119</strain>
    </source>
</reference>
<gene>
    <name evidence="1" type="ORF">M8818_002143</name>
</gene>
<evidence type="ECO:0000313" key="2">
    <source>
        <dbReference type="Proteomes" id="UP001320706"/>
    </source>
</evidence>
<comment type="caution">
    <text evidence="1">The sequence shown here is derived from an EMBL/GenBank/DDBJ whole genome shotgun (WGS) entry which is preliminary data.</text>
</comment>
<organism evidence="1 2">
    <name type="scientific">Zalaria obscura</name>
    <dbReference type="NCBI Taxonomy" id="2024903"/>
    <lineage>
        <taxon>Eukaryota</taxon>
        <taxon>Fungi</taxon>
        <taxon>Dikarya</taxon>
        <taxon>Ascomycota</taxon>
        <taxon>Pezizomycotina</taxon>
        <taxon>Dothideomycetes</taxon>
        <taxon>Dothideomycetidae</taxon>
        <taxon>Dothideales</taxon>
        <taxon>Zalariaceae</taxon>
        <taxon>Zalaria</taxon>
    </lineage>
</organism>
<accession>A0ACC3SIK7</accession>
<sequence>MRDSGDFNVGSLLASGIWVNSFVGPGIVVLEVEFSVTNNRKCQHSTQIAAPDICARLPSQRRIPFNCLFNQSSSLTCNTRPTISTPDFIKACFISGSNDLVQRPFETSCVRATKPGGQTQVRSIPVPVYDGEGEYLTWHIDPVHATLGHTTISRVDTLHASLISTNASSKPHGQEYHRRRHKTRFSAFSHSQKTSYYPYLRAGEFSKAVSTLTLTHEYLRSSQEQPSTPPLEPETFVPDMCSTGLTGCIP</sequence>
<evidence type="ECO:0000313" key="1">
    <source>
        <dbReference type="EMBL" id="KAK8215133.1"/>
    </source>
</evidence>
<proteinExistence type="predicted"/>
<name>A0ACC3SIK7_9PEZI</name>
<protein>
    <submittedName>
        <fullName evidence="1">Uncharacterized protein</fullName>
    </submittedName>
</protein>
<dbReference type="Proteomes" id="UP001320706">
    <property type="component" value="Unassembled WGS sequence"/>
</dbReference>